<dbReference type="OrthoDB" id="6254155at2759"/>
<evidence type="ECO:0000256" key="2">
    <source>
        <dbReference type="SAM" id="Phobius"/>
    </source>
</evidence>
<feature type="region of interest" description="Disordered" evidence="1">
    <location>
        <begin position="144"/>
        <end position="175"/>
    </location>
</feature>
<evidence type="ECO:0000256" key="1">
    <source>
        <dbReference type="SAM" id="MobiDB-lite"/>
    </source>
</evidence>
<dbReference type="GeneID" id="20323910"/>
<dbReference type="EMBL" id="KL596920">
    <property type="protein sequence ID" value="KER22090.1"/>
    <property type="molecule type" value="Genomic_DNA"/>
</dbReference>
<dbReference type="Proteomes" id="UP000054324">
    <property type="component" value="Unassembled WGS sequence"/>
</dbReference>
<feature type="transmembrane region" description="Helical" evidence="2">
    <location>
        <begin position="201"/>
        <end position="221"/>
    </location>
</feature>
<keyword evidence="2" id="KW-0472">Membrane</keyword>
<keyword evidence="4" id="KW-1185">Reference proteome</keyword>
<reference evidence="3 4" key="1">
    <citation type="submission" date="2013-11" db="EMBL/GenBank/DDBJ databases">
        <title>Opisthorchis viverrini - life in the bile duct.</title>
        <authorList>
            <person name="Young N.D."/>
            <person name="Nagarajan N."/>
            <person name="Lin S.J."/>
            <person name="Korhonen P.K."/>
            <person name="Jex A.R."/>
            <person name="Hall R.S."/>
            <person name="Safavi-Hemami H."/>
            <person name="Kaewkong W."/>
            <person name="Bertrand D."/>
            <person name="Gao S."/>
            <person name="Seet Q."/>
            <person name="Wongkham S."/>
            <person name="Teh B.T."/>
            <person name="Wongkham C."/>
            <person name="Intapan P.M."/>
            <person name="Maleewong W."/>
            <person name="Yang X."/>
            <person name="Hu M."/>
            <person name="Wang Z."/>
            <person name="Hofmann A."/>
            <person name="Sternberg P.W."/>
            <person name="Tan P."/>
            <person name="Wang J."/>
            <person name="Gasser R.B."/>
        </authorList>
    </citation>
    <scope>NUCLEOTIDE SEQUENCE [LARGE SCALE GENOMIC DNA]</scope>
</reference>
<gene>
    <name evidence="3" type="ORF">T265_09742</name>
</gene>
<dbReference type="RefSeq" id="XP_009174171.1">
    <property type="nucleotide sequence ID" value="XM_009175907.1"/>
</dbReference>
<organism evidence="3 4">
    <name type="scientific">Opisthorchis viverrini</name>
    <name type="common">Southeast Asian liver fluke</name>
    <dbReference type="NCBI Taxonomy" id="6198"/>
    <lineage>
        <taxon>Eukaryota</taxon>
        <taxon>Metazoa</taxon>
        <taxon>Spiralia</taxon>
        <taxon>Lophotrochozoa</taxon>
        <taxon>Platyhelminthes</taxon>
        <taxon>Trematoda</taxon>
        <taxon>Digenea</taxon>
        <taxon>Opisthorchiida</taxon>
        <taxon>Opisthorchiata</taxon>
        <taxon>Opisthorchiidae</taxon>
        <taxon>Opisthorchis</taxon>
    </lineage>
</organism>
<dbReference type="AlphaFoldDB" id="A0A074ZFS6"/>
<keyword evidence="2" id="KW-1133">Transmembrane helix</keyword>
<name>A0A074ZFS6_OPIVI</name>
<proteinExistence type="predicted"/>
<accession>A0A074ZFS6</accession>
<dbReference type="KEGG" id="ovi:T265_09742"/>
<evidence type="ECO:0000313" key="4">
    <source>
        <dbReference type="Proteomes" id="UP000054324"/>
    </source>
</evidence>
<protein>
    <submittedName>
        <fullName evidence="3">Uncharacterized protein</fullName>
    </submittedName>
</protein>
<dbReference type="CTD" id="20323910"/>
<evidence type="ECO:0000313" key="3">
    <source>
        <dbReference type="EMBL" id="KER22090.1"/>
    </source>
</evidence>
<sequence>MRCYVSSLGRLIVWTRWPKWLERGFTDRKVRGSNPTCASRRPLSMRGQPDSIPALVLPSGGMTARHRKGATAERAADGLRRDSALEIYRGPDRVWWLRSFGIFCLGQATVWSGLTYYREWYDKAKHATMKRQLADLVITAKGTLSQQPEDDRPLDSVELTPAPETTSDGGHEPSSKTAQWLASFAPKLAEFSSKTKKFDAAVVPILTVVIAGMSFGLGLLLPRRIVRRITLLGTGSGTSKFQRAEAVEIHTYGAFGLRREGVRFRVPLSYVSAQKSRSQDSPLLGFSWLERKFTDRRIRGSSPISAFRLPLSTIGQPGSIPALVVPKVGMTASANLLTGRSVFRTLSLPLDFPCLGLDNLAVSQPSCFLRVAWQVIDEIMISTLGPQNPDVQIVPDEDLVENVDLIVFNFEDEEGAQTLLNLQQCALYLQSVTSAIRIFSVNLFLQFKEVVMVAENFLYPGTCISYYGKPGSSQKAPAVRSRIRSETVMLYYLSPRARPAPYSQDPTSVVLLRPLRARQTFHISLFGHPVILMRRLAELHPSVTVDWIPENSRLCAVRLSGSIKINAGRCGKWCLFVVSAYAPTDSSSQTEKDTFYQDLSRLFWSARRTNIVVLTGDMNA</sequence>
<keyword evidence="2" id="KW-0812">Transmembrane</keyword>